<dbReference type="InterPro" id="IPR004821">
    <property type="entry name" value="Cyt_trans-like"/>
</dbReference>
<dbReference type="PANTHER" id="PTHR21342:SF0">
    <property type="entry name" value="BIFUNCTIONAL NMN ADENYLYLTRANSFERASE_NUDIX HYDROLASE"/>
    <property type="match status" value="1"/>
</dbReference>
<dbReference type="eggNOG" id="COG1057">
    <property type="taxonomic scope" value="Bacteria"/>
</dbReference>
<comment type="catalytic activity">
    <reaction evidence="10 11">
        <text>nicotinate beta-D-ribonucleotide + ATP + H(+) = deamido-NAD(+) + diphosphate</text>
        <dbReference type="Rhea" id="RHEA:22860"/>
        <dbReference type="ChEBI" id="CHEBI:15378"/>
        <dbReference type="ChEBI" id="CHEBI:30616"/>
        <dbReference type="ChEBI" id="CHEBI:33019"/>
        <dbReference type="ChEBI" id="CHEBI:57502"/>
        <dbReference type="ChEBI" id="CHEBI:58437"/>
        <dbReference type="EC" id="2.7.7.18"/>
    </reaction>
</comment>
<proteinExistence type="inferred from homology"/>
<evidence type="ECO:0000256" key="10">
    <source>
        <dbReference type="ARBA" id="ARBA00048721"/>
    </source>
</evidence>
<feature type="domain" description="Cytidyltransferase-like" evidence="12">
    <location>
        <begin position="6"/>
        <end position="184"/>
    </location>
</feature>
<dbReference type="GO" id="GO:0005524">
    <property type="term" value="F:ATP binding"/>
    <property type="evidence" value="ECO:0007669"/>
    <property type="project" value="UniProtKB-KW"/>
</dbReference>
<keyword evidence="8 11" id="KW-0067">ATP-binding</keyword>
<dbReference type="Pfam" id="PF01467">
    <property type="entry name" value="CTP_transf_like"/>
    <property type="match status" value="1"/>
</dbReference>
<keyword evidence="14" id="KW-1185">Reference proteome</keyword>
<dbReference type="RefSeq" id="WP_034211822.1">
    <property type="nucleotide sequence ID" value="NZ_AVCK01000015.1"/>
</dbReference>
<evidence type="ECO:0000256" key="4">
    <source>
        <dbReference type="ARBA" id="ARBA00022642"/>
    </source>
</evidence>
<keyword evidence="4 11" id="KW-0662">Pyridine nucleotide biosynthesis</keyword>
<comment type="caution">
    <text evidence="13">The sequence shown here is derived from an EMBL/GenBank/DDBJ whole genome shotgun (WGS) entry which is preliminary data.</text>
</comment>
<dbReference type="Proteomes" id="UP000029393">
    <property type="component" value="Unassembled WGS sequence"/>
</dbReference>
<protein>
    <recommendedName>
        <fullName evidence="11">Probable nicotinate-nucleotide adenylyltransferase</fullName>
        <ecNumber evidence="11">2.7.7.18</ecNumber>
    </recommendedName>
    <alternativeName>
        <fullName evidence="11">Deamido-NAD(+) diphosphorylase</fullName>
    </alternativeName>
    <alternativeName>
        <fullName evidence="11">Deamido-NAD(+) pyrophosphorylase</fullName>
    </alternativeName>
    <alternativeName>
        <fullName evidence="11">Nicotinate mononucleotide adenylyltransferase</fullName>
        <shortName evidence="11">NaMN adenylyltransferase</shortName>
    </alternativeName>
</protein>
<evidence type="ECO:0000313" key="13">
    <source>
        <dbReference type="EMBL" id="KFN46564.1"/>
    </source>
</evidence>
<evidence type="ECO:0000256" key="3">
    <source>
        <dbReference type="ARBA" id="ARBA00009014"/>
    </source>
</evidence>
<evidence type="ECO:0000256" key="11">
    <source>
        <dbReference type="HAMAP-Rule" id="MF_00244"/>
    </source>
</evidence>
<dbReference type="GO" id="GO:0004515">
    <property type="term" value="F:nicotinate-nucleotide adenylyltransferase activity"/>
    <property type="evidence" value="ECO:0007669"/>
    <property type="project" value="UniProtKB-UniRule"/>
</dbReference>
<dbReference type="Gene3D" id="3.40.50.620">
    <property type="entry name" value="HUPs"/>
    <property type="match status" value="1"/>
</dbReference>
<evidence type="ECO:0000256" key="2">
    <source>
        <dbReference type="ARBA" id="ARBA00005019"/>
    </source>
</evidence>
<keyword evidence="9 11" id="KW-0520">NAD</keyword>
<keyword evidence="7 11" id="KW-0547">Nucleotide-binding</keyword>
<dbReference type="EMBL" id="AVCK01000015">
    <property type="protein sequence ID" value="KFN46564.1"/>
    <property type="molecule type" value="Genomic_DNA"/>
</dbReference>
<dbReference type="STRING" id="1384056.N787_10060"/>
<evidence type="ECO:0000256" key="5">
    <source>
        <dbReference type="ARBA" id="ARBA00022679"/>
    </source>
</evidence>
<evidence type="ECO:0000256" key="6">
    <source>
        <dbReference type="ARBA" id="ARBA00022695"/>
    </source>
</evidence>
<keyword evidence="5 11" id="KW-0808">Transferase</keyword>
<evidence type="ECO:0000256" key="8">
    <source>
        <dbReference type="ARBA" id="ARBA00022840"/>
    </source>
</evidence>
<dbReference type="PATRIC" id="fig|1384056.3.peg.1237"/>
<evidence type="ECO:0000256" key="7">
    <source>
        <dbReference type="ARBA" id="ARBA00022741"/>
    </source>
</evidence>
<dbReference type="AlphaFoldDB" id="A0A091B6U2"/>
<reference evidence="13 14" key="1">
    <citation type="submission" date="2013-09" db="EMBL/GenBank/DDBJ databases">
        <title>Genome sequencing of Arenimonas metalli.</title>
        <authorList>
            <person name="Chen F."/>
            <person name="Wang G."/>
        </authorList>
    </citation>
    <scope>NUCLEOTIDE SEQUENCE [LARGE SCALE GENOMIC DNA]</scope>
    <source>
        <strain evidence="13 14">CF5-1</strain>
    </source>
</reference>
<name>A0A091B6U2_9GAMM</name>
<evidence type="ECO:0000256" key="9">
    <source>
        <dbReference type="ARBA" id="ARBA00023027"/>
    </source>
</evidence>
<dbReference type="CDD" id="cd02165">
    <property type="entry name" value="NMNAT"/>
    <property type="match status" value="1"/>
</dbReference>
<evidence type="ECO:0000256" key="1">
    <source>
        <dbReference type="ARBA" id="ARBA00002324"/>
    </source>
</evidence>
<evidence type="ECO:0000313" key="14">
    <source>
        <dbReference type="Proteomes" id="UP000029393"/>
    </source>
</evidence>
<evidence type="ECO:0000259" key="12">
    <source>
        <dbReference type="Pfam" id="PF01467"/>
    </source>
</evidence>
<comment type="pathway">
    <text evidence="2 11">Cofactor biosynthesis; NAD(+) biosynthesis; deamido-NAD(+) from nicotinate D-ribonucleotide: step 1/1.</text>
</comment>
<dbReference type="HAMAP" id="MF_00244">
    <property type="entry name" value="NaMN_adenylyltr"/>
    <property type="match status" value="1"/>
</dbReference>
<dbReference type="InterPro" id="IPR005248">
    <property type="entry name" value="NadD/NMNAT"/>
</dbReference>
<accession>A0A091B6U2</accession>
<comment type="function">
    <text evidence="1 11">Catalyzes the reversible adenylation of nicotinate mononucleotide (NaMN) to nicotinic acid adenine dinucleotide (NaAD).</text>
</comment>
<organism evidence="13 14">
    <name type="scientific">Arenimonas metalli CF5-1</name>
    <dbReference type="NCBI Taxonomy" id="1384056"/>
    <lineage>
        <taxon>Bacteria</taxon>
        <taxon>Pseudomonadati</taxon>
        <taxon>Pseudomonadota</taxon>
        <taxon>Gammaproteobacteria</taxon>
        <taxon>Lysobacterales</taxon>
        <taxon>Lysobacteraceae</taxon>
        <taxon>Arenimonas</taxon>
    </lineage>
</organism>
<dbReference type="NCBIfam" id="NF000839">
    <property type="entry name" value="PRK00071.1-1"/>
    <property type="match status" value="1"/>
</dbReference>
<dbReference type="GO" id="GO:0009435">
    <property type="term" value="P:NAD+ biosynthetic process"/>
    <property type="evidence" value="ECO:0007669"/>
    <property type="project" value="UniProtKB-UniRule"/>
</dbReference>
<dbReference type="UniPathway" id="UPA00253">
    <property type="reaction ID" value="UER00332"/>
</dbReference>
<gene>
    <name evidence="11" type="primary">nadD</name>
    <name evidence="13" type="ORF">N787_10060</name>
</gene>
<dbReference type="EC" id="2.7.7.18" evidence="11"/>
<dbReference type="NCBIfam" id="TIGR00482">
    <property type="entry name" value="nicotinate (nicotinamide) nucleotide adenylyltransferase"/>
    <property type="match status" value="1"/>
</dbReference>
<sequence length="219" mass="22919">MTLALYYGGTFDPVHAGHLAVARAVREAFGTAPAFVPAADPPHRPAPGASAAQRTRMLELALAGEPGFRIDTRELRREGPSWTVRTLRDLRAEAGPTAAVAWVLGADAFRGLPTWHEWEALLGLAHFVVAVRPGHALDPLPPALSAACAGRWREAPADLAAAPAGRLFRLDMALHPASATEVRRGLAGAGGRAGWLDPAVAAYIAREGLYRGGPGPAGV</sequence>
<dbReference type="NCBIfam" id="TIGR00125">
    <property type="entry name" value="cyt_tran_rel"/>
    <property type="match status" value="1"/>
</dbReference>
<comment type="similarity">
    <text evidence="3 11">Belongs to the NadD family.</text>
</comment>
<keyword evidence="6 11" id="KW-0548">Nucleotidyltransferase</keyword>
<dbReference type="PANTHER" id="PTHR21342">
    <property type="entry name" value="PHOSPHOPANTETHEINE ADENYLYLTRANSFERASE"/>
    <property type="match status" value="1"/>
</dbReference>
<dbReference type="SUPFAM" id="SSF52374">
    <property type="entry name" value="Nucleotidylyl transferase"/>
    <property type="match status" value="1"/>
</dbReference>
<dbReference type="InterPro" id="IPR014729">
    <property type="entry name" value="Rossmann-like_a/b/a_fold"/>
</dbReference>